<dbReference type="InterPro" id="IPR025877">
    <property type="entry name" value="MobA-like_NTP_Trfase"/>
</dbReference>
<dbReference type="SUPFAM" id="SSF53448">
    <property type="entry name" value="Nucleotide-diphospho-sugar transferases"/>
    <property type="match status" value="1"/>
</dbReference>
<evidence type="ECO:0000256" key="5">
    <source>
        <dbReference type="ARBA" id="ARBA00022842"/>
    </source>
</evidence>
<sequence length="195" mass="21002">MEIDSSQITAGVLAGGAARRLGGLDKGWYRVDGRALIEHTLARLQPQVGHLLISANRSLARYRTFGHEVVVDREPGYAGPLMGLASLLRAAPTPYLLVVPVDTPALPRDLGVRLAAAMTPDIDLVCARAGQRRQPLHALMHTRVLASLEAALAAGMARVTDWQGGLTVREVDWPEASTFANINAPRDVQAWSSTR</sequence>
<comment type="cofactor">
    <cofactor evidence="8">
        <name>Mg(2+)</name>
        <dbReference type="ChEBI" id="CHEBI:18420"/>
    </cofactor>
</comment>
<keyword evidence="7 8" id="KW-0501">Molybdenum cofactor biosynthesis</keyword>
<reference evidence="10 11" key="2">
    <citation type="journal article" date="2013" name="PLoS ONE">
        <title>INDIGO - INtegrated Data Warehouse of MIcrobial GenOmes with Examples from the Red Sea Extremophiles.</title>
        <authorList>
            <person name="Alam I."/>
            <person name="Antunes A."/>
            <person name="Kamau A.A."/>
            <person name="Ba Alawi W."/>
            <person name="Kalkatawi M."/>
            <person name="Stingl U."/>
            <person name="Bajic V.B."/>
        </authorList>
    </citation>
    <scope>NUCLEOTIDE SEQUENCE [LARGE SCALE GENOMIC DNA]</scope>
    <source>
        <strain evidence="10 11">E1L3A</strain>
    </source>
</reference>
<dbReference type="PANTHER" id="PTHR19136">
    <property type="entry name" value="MOLYBDENUM COFACTOR GUANYLYLTRANSFERASE"/>
    <property type="match status" value="1"/>
</dbReference>
<keyword evidence="3 8" id="KW-0479">Metal-binding</keyword>
<comment type="subunit">
    <text evidence="8">Monomer.</text>
</comment>
<dbReference type="Gene3D" id="3.90.550.10">
    <property type="entry name" value="Spore Coat Polysaccharide Biosynthesis Protein SpsA, Chain A"/>
    <property type="match status" value="1"/>
</dbReference>
<feature type="binding site" evidence="8">
    <location>
        <position position="72"/>
    </location>
    <ligand>
        <name>GTP</name>
        <dbReference type="ChEBI" id="CHEBI:37565"/>
    </ligand>
</feature>
<evidence type="ECO:0000313" key="10">
    <source>
        <dbReference type="EMBL" id="ERJ19132.1"/>
    </source>
</evidence>
<comment type="catalytic activity">
    <reaction evidence="8">
        <text>Mo-molybdopterin + GTP + H(+) = Mo-molybdopterin guanine dinucleotide + diphosphate</text>
        <dbReference type="Rhea" id="RHEA:34243"/>
        <dbReference type="ChEBI" id="CHEBI:15378"/>
        <dbReference type="ChEBI" id="CHEBI:33019"/>
        <dbReference type="ChEBI" id="CHEBI:37565"/>
        <dbReference type="ChEBI" id="CHEBI:71302"/>
        <dbReference type="ChEBI" id="CHEBI:71310"/>
        <dbReference type="EC" id="2.7.7.77"/>
    </reaction>
</comment>
<comment type="subcellular location">
    <subcellularLocation>
        <location evidence="8">Cytoplasm</location>
    </subcellularLocation>
</comment>
<feature type="binding site" evidence="8">
    <location>
        <position position="102"/>
    </location>
    <ligand>
        <name>GTP</name>
        <dbReference type="ChEBI" id="CHEBI:37565"/>
    </ligand>
</feature>
<dbReference type="InterPro" id="IPR013482">
    <property type="entry name" value="Molybde_CF_guanTrfase"/>
</dbReference>
<feature type="binding site" evidence="8">
    <location>
        <position position="26"/>
    </location>
    <ligand>
        <name>GTP</name>
        <dbReference type="ChEBI" id="CHEBI:37565"/>
    </ligand>
</feature>
<dbReference type="HAMAP" id="MF_00316">
    <property type="entry name" value="MobA"/>
    <property type="match status" value="1"/>
</dbReference>
<evidence type="ECO:0000256" key="6">
    <source>
        <dbReference type="ARBA" id="ARBA00023134"/>
    </source>
</evidence>
<feature type="binding site" evidence="8">
    <location>
        <position position="102"/>
    </location>
    <ligand>
        <name>Mg(2+)</name>
        <dbReference type="ChEBI" id="CHEBI:18420"/>
    </ligand>
</feature>
<name>U2ELS3_9GAMM</name>
<keyword evidence="6 8" id="KW-0342">GTP-binding</keyword>
<comment type="domain">
    <text evidence="8">The N-terminal domain determines nucleotide recognition and specific binding, while the C-terminal domain determines the specific binding to the target protein.</text>
</comment>
<proteinExistence type="inferred from homology"/>
<keyword evidence="2 8" id="KW-0808">Transferase</keyword>
<dbReference type="Proteomes" id="UP000006242">
    <property type="component" value="Unassembled WGS sequence"/>
</dbReference>
<dbReference type="OrthoDB" id="9788394at2"/>
<dbReference type="PANTHER" id="PTHR19136:SF81">
    <property type="entry name" value="MOLYBDENUM COFACTOR GUANYLYLTRANSFERASE"/>
    <property type="match status" value="1"/>
</dbReference>
<dbReference type="GO" id="GO:0061603">
    <property type="term" value="F:molybdenum cofactor guanylyltransferase activity"/>
    <property type="evidence" value="ECO:0007669"/>
    <property type="project" value="UniProtKB-EC"/>
</dbReference>
<accession>U2ELS3</accession>
<evidence type="ECO:0000256" key="4">
    <source>
        <dbReference type="ARBA" id="ARBA00022741"/>
    </source>
</evidence>
<dbReference type="InterPro" id="IPR029044">
    <property type="entry name" value="Nucleotide-diphossugar_trans"/>
</dbReference>
<dbReference type="AlphaFoldDB" id="U2ELS3"/>
<keyword evidence="10" id="KW-0548">Nucleotidyltransferase</keyword>
<dbReference type="GO" id="GO:0046872">
    <property type="term" value="F:metal ion binding"/>
    <property type="evidence" value="ECO:0007669"/>
    <property type="project" value="UniProtKB-KW"/>
</dbReference>
<dbReference type="eggNOG" id="COG0746">
    <property type="taxonomic scope" value="Bacteria"/>
</dbReference>
<dbReference type="EMBL" id="AFNV02000012">
    <property type="protein sequence ID" value="ERJ19132.1"/>
    <property type="molecule type" value="Genomic_DNA"/>
</dbReference>
<comment type="caution">
    <text evidence="10">The sequence shown here is derived from an EMBL/GenBank/DDBJ whole genome shotgun (WGS) entry which is preliminary data.</text>
</comment>
<comment type="caution">
    <text evidence="8">Lacks conserved residue(s) required for the propagation of feature annotation.</text>
</comment>
<dbReference type="GO" id="GO:0005525">
    <property type="term" value="F:GTP binding"/>
    <property type="evidence" value="ECO:0007669"/>
    <property type="project" value="UniProtKB-UniRule"/>
</dbReference>
<dbReference type="EC" id="2.7.7.77" evidence="8"/>
<keyword evidence="11" id="KW-1185">Reference proteome</keyword>
<dbReference type="GO" id="GO:1902758">
    <property type="term" value="P:bis(molybdopterin guanine dinucleotide)molybdenum biosynthetic process"/>
    <property type="evidence" value="ECO:0007669"/>
    <property type="project" value="TreeGrafter"/>
</dbReference>
<evidence type="ECO:0000256" key="7">
    <source>
        <dbReference type="ARBA" id="ARBA00023150"/>
    </source>
</evidence>
<evidence type="ECO:0000256" key="3">
    <source>
        <dbReference type="ARBA" id="ARBA00022723"/>
    </source>
</evidence>
<keyword evidence="1 8" id="KW-0963">Cytoplasm</keyword>
<dbReference type="STRING" id="1033802.SSPSH_001971"/>
<dbReference type="CDD" id="cd02503">
    <property type="entry name" value="MobA"/>
    <property type="match status" value="1"/>
</dbReference>
<dbReference type="GO" id="GO:0005737">
    <property type="term" value="C:cytoplasm"/>
    <property type="evidence" value="ECO:0007669"/>
    <property type="project" value="UniProtKB-SubCell"/>
</dbReference>
<evidence type="ECO:0000256" key="2">
    <source>
        <dbReference type="ARBA" id="ARBA00022679"/>
    </source>
</evidence>
<dbReference type="Pfam" id="PF12804">
    <property type="entry name" value="NTP_transf_3"/>
    <property type="match status" value="1"/>
</dbReference>
<keyword evidence="4 8" id="KW-0547">Nucleotide-binding</keyword>
<evidence type="ECO:0000259" key="9">
    <source>
        <dbReference type="Pfam" id="PF12804"/>
    </source>
</evidence>
<protein>
    <recommendedName>
        <fullName evidence="8">Molybdenum cofactor guanylyltransferase</fullName>
        <shortName evidence="8">MoCo guanylyltransferase</shortName>
        <ecNumber evidence="8">2.7.7.77</ecNumber>
    </recommendedName>
    <alternativeName>
        <fullName evidence="8">GTP:molybdopterin guanylyltransferase</fullName>
    </alternativeName>
    <alternativeName>
        <fullName evidence="8">Mo-MPT guanylyltransferase</fullName>
    </alternativeName>
    <alternativeName>
        <fullName evidence="8">Molybdopterin guanylyltransferase</fullName>
    </alternativeName>
    <alternativeName>
        <fullName evidence="8">Molybdopterin-guanine dinucleotide synthase</fullName>
        <shortName evidence="8">MGD synthase</shortName>
    </alternativeName>
</protein>
<reference evidence="10 11" key="1">
    <citation type="journal article" date="2011" name="J. Bacteriol.">
        <title>Genome sequence of Salinisphaera shabanensis, a gammaproteobacterium from the harsh, variable environment of the brine-seawater interface of the Shaban Deep in the Red Sea.</title>
        <authorList>
            <person name="Antunes A."/>
            <person name="Alam I."/>
            <person name="Bajic V.B."/>
            <person name="Stingl U."/>
        </authorList>
    </citation>
    <scope>NUCLEOTIDE SEQUENCE [LARGE SCALE GENOMIC DNA]</scope>
    <source>
        <strain evidence="10 11">E1L3A</strain>
    </source>
</reference>
<comment type="similarity">
    <text evidence="8">Belongs to the MobA family.</text>
</comment>
<evidence type="ECO:0000256" key="8">
    <source>
        <dbReference type="HAMAP-Rule" id="MF_00316"/>
    </source>
</evidence>
<gene>
    <name evidence="8 10" type="primary">mobA</name>
    <name evidence="10" type="ORF">SSPSH_001971</name>
</gene>
<evidence type="ECO:0000313" key="11">
    <source>
        <dbReference type="Proteomes" id="UP000006242"/>
    </source>
</evidence>
<feature type="domain" description="MobA-like NTP transferase" evidence="9">
    <location>
        <begin position="12"/>
        <end position="160"/>
    </location>
</feature>
<keyword evidence="5 8" id="KW-0460">Magnesium</keyword>
<comment type="function">
    <text evidence="8">Transfers a GMP moiety from GTP to Mo-molybdopterin (Mo-MPT) cofactor (Moco or molybdenum cofactor) to form Mo-molybdopterin guanine dinucleotide (Mo-MGD) cofactor.</text>
</comment>
<evidence type="ECO:0000256" key="1">
    <source>
        <dbReference type="ARBA" id="ARBA00022490"/>
    </source>
</evidence>
<feature type="binding site" evidence="8">
    <location>
        <begin position="13"/>
        <end position="15"/>
    </location>
    <ligand>
        <name>GTP</name>
        <dbReference type="ChEBI" id="CHEBI:37565"/>
    </ligand>
</feature>
<dbReference type="RefSeq" id="WP_006912705.1">
    <property type="nucleotide sequence ID" value="NZ_AFNV02000012.1"/>
</dbReference>
<organism evidence="10 11">
    <name type="scientific">Salinisphaera shabanensis E1L3A</name>
    <dbReference type="NCBI Taxonomy" id="1033802"/>
    <lineage>
        <taxon>Bacteria</taxon>
        <taxon>Pseudomonadati</taxon>
        <taxon>Pseudomonadota</taxon>
        <taxon>Gammaproteobacteria</taxon>
        <taxon>Salinisphaerales</taxon>
        <taxon>Salinisphaeraceae</taxon>
        <taxon>Salinisphaera</taxon>
    </lineage>
</organism>
<dbReference type="NCBIfam" id="TIGR02665">
    <property type="entry name" value="molyb_mobA"/>
    <property type="match status" value="1"/>
</dbReference>